<protein>
    <submittedName>
        <fullName evidence="2">Uncharacterized protein</fullName>
    </submittedName>
</protein>
<sequence>MKITLALSALIAMAATAVSAAPAIIEAPANSTLIRREDDCTSITLYRIRQWSEYVPGKSYWESSPESDLHSFELVVGTTFHEKMPKKTSTGNKKNNYRMTRTSDTKLWKVDFTDDWAPVTLTAKGKKYVFKQQSKGDRLDNKTIVQYWHCIRW</sequence>
<name>A0AAD4H0Q7_9FUNG</name>
<organism evidence="2 3">
    <name type="scientific">Linnemannia exigua</name>
    <dbReference type="NCBI Taxonomy" id="604196"/>
    <lineage>
        <taxon>Eukaryota</taxon>
        <taxon>Fungi</taxon>
        <taxon>Fungi incertae sedis</taxon>
        <taxon>Mucoromycota</taxon>
        <taxon>Mortierellomycotina</taxon>
        <taxon>Mortierellomycetes</taxon>
        <taxon>Mortierellales</taxon>
        <taxon>Mortierellaceae</taxon>
        <taxon>Linnemannia</taxon>
    </lineage>
</organism>
<feature type="chain" id="PRO_5042121103" evidence="1">
    <location>
        <begin position="21"/>
        <end position="153"/>
    </location>
</feature>
<proteinExistence type="predicted"/>
<evidence type="ECO:0000256" key="1">
    <source>
        <dbReference type="SAM" id="SignalP"/>
    </source>
</evidence>
<dbReference type="EMBL" id="JAAAIL010002157">
    <property type="protein sequence ID" value="KAG0259833.1"/>
    <property type="molecule type" value="Genomic_DNA"/>
</dbReference>
<comment type="caution">
    <text evidence="2">The sequence shown here is derived from an EMBL/GenBank/DDBJ whole genome shotgun (WGS) entry which is preliminary data.</text>
</comment>
<keyword evidence="1" id="KW-0732">Signal</keyword>
<reference evidence="2" key="1">
    <citation type="journal article" date="2020" name="Fungal Divers.">
        <title>Resolving the Mortierellaceae phylogeny through synthesis of multi-gene phylogenetics and phylogenomics.</title>
        <authorList>
            <person name="Vandepol N."/>
            <person name="Liber J."/>
            <person name="Desiro A."/>
            <person name="Na H."/>
            <person name="Kennedy M."/>
            <person name="Barry K."/>
            <person name="Grigoriev I.V."/>
            <person name="Miller A.N."/>
            <person name="O'Donnell K."/>
            <person name="Stajich J.E."/>
            <person name="Bonito G."/>
        </authorList>
    </citation>
    <scope>NUCLEOTIDE SEQUENCE</scope>
    <source>
        <strain evidence="2">NRRL 28262</strain>
    </source>
</reference>
<keyword evidence="3" id="KW-1185">Reference proteome</keyword>
<feature type="signal peptide" evidence="1">
    <location>
        <begin position="1"/>
        <end position="20"/>
    </location>
</feature>
<accession>A0AAD4H0Q7</accession>
<evidence type="ECO:0000313" key="3">
    <source>
        <dbReference type="Proteomes" id="UP001194580"/>
    </source>
</evidence>
<gene>
    <name evidence="2" type="ORF">BGZ95_004564</name>
</gene>
<evidence type="ECO:0000313" key="2">
    <source>
        <dbReference type="EMBL" id="KAG0259833.1"/>
    </source>
</evidence>
<dbReference type="AlphaFoldDB" id="A0AAD4H0Q7"/>
<dbReference type="Proteomes" id="UP001194580">
    <property type="component" value="Unassembled WGS sequence"/>
</dbReference>